<sequence>MVIEFESISVAIHAAANLIVTRVVGTPQPDEFKQVAQRSIAHRAQGSEMRALVDLSGLTGTHLTSSHIRAYLTRLDAAVAASGPQTRVAVAFFAATGSLGYAMARMFHAHASGLPHLEVEIFDMVDAAEAWGGVPGALTRPEGSTTAAISPIDRLRAESARSDKVLTALTSSDMSIDAKRPHPSVILSMRHVPTVLQPLLQGIKLRNT</sequence>
<organism evidence="1 2">
    <name type="scientific">Pseudooceanicola spongiae</name>
    <dbReference type="NCBI Taxonomy" id="2613965"/>
    <lineage>
        <taxon>Bacteria</taxon>
        <taxon>Pseudomonadati</taxon>
        <taxon>Pseudomonadota</taxon>
        <taxon>Alphaproteobacteria</taxon>
        <taxon>Rhodobacterales</taxon>
        <taxon>Paracoccaceae</taxon>
        <taxon>Pseudooceanicola</taxon>
    </lineage>
</organism>
<evidence type="ECO:0000313" key="2">
    <source>
        <dbReference type="Proteomes" id="UP000594118"/>
    </source>
</evidence>
<proteinExistence type="predicted"/>
<reference evidence="1 2" key="1">
    <citation type="submission" date="2019-10" db="EMBL/GenBank/DDBJ databases">
        <title>Pseudopuniceibacterium sp. HQ09 islated from Antarctica.</title>
        <authorList>
            <person name="Liao L."/>
            <person name="Su S."/>
            <person name="Chen B."/>
            <person name="Yu Y."/>
        </authorList>
    </citation>
    <scope>NUCLEOTIDE SEQUENCE [LARGE SCALE GENOMIC DNA]</scope>
    <source>
        <strain evidence="1 2">HQ09</strain>
    </source>
</reference>
<protein>
    <submittedName>
        <fullName evidence="1">Uncharacterized protein</fullName>
    </submittedName>
</protein>
<dbReference type="EMBL" id="CP045201">
    <property type="protein sequence ID" value="QOL82460.1"/>
    <property type="molecule type" value="Genomic_DNA"/>
</dbReference>
<dbReference type="RefSeq" id="WP_193080607.1">
    <property type="nucleotide sequence ID" value="NZ_CP045201.1"/>
</dbReference>
<gene>
    <name evidence="1" type="ORF">F3W81_17475</name>
</gene>
<dbReference type="Proteomes" id="UP000594118">
    <property type="component" value="Chromosome"/>
</dbReference>
<keyword evidence="2" id="KW-1185">Reference proteome</keyword>
<dbReference type="AlphaFoldDB" id="A0A7L9WTQ8"/>
<accession>A0A7L9WTQ8</accession>
<name>A0A7L9WTQ8_9RHOB</name>
<dbReference type="KEGG" id="pshq:F3W81_17475"/>
<evidence type="ECO:0000313" key="1">
    <source>
        <dbReference type="EMBL" id="QOL82460.1"/>
    </source>
</evidence>